<name>A0ABQ4QSX0_9HYPH</name>
<feature type="transmembrane region" description="Helical" evidence="2">
    <location>
        <begin position="44"/>
        <end position="66"/>
    </location>
</feature>
<feature type="domain" description="TadE-like" evidence="3">
    <location>
        <begin position="38"/>
        <end position="80"/>
    </location>
</feature>
<reference evidence="4" key="1">
    <citation type="journal article" date="2021" name="Front. Microbiol.">
        <title>Comprehensive Comparative Genomics and Phenotyping of Methylobacterium Species.</title>
        <authorList>
            <person name="Alessa O."/>
            <person name="Ogura Y."/>
            <person name="Fujitani Y."/>
            <person name="Takami H."/>
            <person name="Hayashi T."/>
            <person name="Sahin N."/>
            <person name="Tani A."/>
        </authorList>
    </citation>
    <scope>NUCLEOTIDE SEQUENCE</scope>
    <source>
        <strain evidence="4">KCTC 52305</strain>
    </source>
</reference>
<keyword evidence="2" id="KW-1133">Transmembrane helix</keyword>
<accession>A0ABQ4QSX0</accession>
<evidence type="ECO:0000256" key="2">
    <source>
        <dbReference type="SAM" id="Phobius"/>
    </source>
</evidence>
<comment type="caution">
    <text evidence="4">The sequence shown here is derived from an EMBL/GenBank/DDBJ whole genome shotgun (WGS) entry which is preliminary data.</text>
</comment>
<dbReference type="InterPro" id="IPR012495">
    <property type="entry name" value="TadE-like_dom"/>
</dbReference>
<feature type="region of interest" description="Disordered" evidence="1">
    <location>
        <begin position="1"/>
        <end position="21"/>
    </location>
</feature>
<keyword evidence="2" id="KW-0812">Transmembrane</keyword>
<dbReference type="RefSeq" id="WP_128563826.1">
    <property type="nucleotide sequence ID" value="NZ_BPQH01000002.1"/>
</dbReference>
<evidence type="ECO:0000313" key="5">
    <source>
        <dbReference type="Proteomes" id="UP001055167"/>
    </source>
</evidence>
<evidence type="ECO:0000313" key="4">
    <source>
        <dbReference type="EMBL" id="GJD47990.1"/>
    </source>
</evidence>
<evidence type="ECO:0000259" key="3">
    <source>
        <dbReference type="Pfam" id="PF07811"/>
    </source>
</evidence>
<evidence type="ECO:0000256" key="1">
    <source>
        <dbReference type="SAM" id="MobiDB-lite"/>
    </source>
</evidence>
<reference evidence="4" key="2">
    <citation type="submission" date="2021-08" db="EMBL/GenBank/DDBJ databases">
        <authorList>
            <person name="Tani A."/>
            <person name="Ola A."/>
            <person name="Ogura Y."/>
            <person name="Katsura K."/>
            <person name="Hayashi T."/>
        </authorList>
    </citation>
    <scope>NUCLEOTIDE SEQUENCE</scope>
    <source>
        <strain evidence="4">KCTC 52305</strain>
    </source>
</reference>
<dbReference type="Proteomes" id="UP001055167">
    <property type="component" value="Unassembled WGS sequence"/>
</dbReference>
<keyword evidence="2" id="KW-0472">Membrane</keyword>
<gene>
    <name evidence="4" type="ORF">OPKNFCMD_0703</name>
</gene>
<organism evidence="4 5">
    <name type="scientific">Methylobacterium crusticola</name>
    <dbReference type="NCBI Taxonomy" id="1697972"/>
    <lineage>
        <taxon>Bacteria</taxon>
        <taxon>Pseudomonadati</taxon>
        <taxon>Pseudomonadota</taxon>
        <taxon>Alphaproteobacteria</taxon>
        <taxon>Hyphomicrobiales</taxon>
        <taxon>Methylobacteriaceae</taxon>
        <taxon>Methylobacterium</taxon>
    </lineage>
</organism>
<protein>
    <recommendedName>
        <fullName evidence="3">TadE-like domain-containing protein</fullName>
    </recommendedName>
</protein>
<dbReference type="Pfam" id="PF07811">
    <property type="entry name" value="TadE"/>
    <property type="match status" value="1"/>
</dbReference>
<sequence length="210" mass="22164">MRRSSGEAQARGADRADPGGRAGRLGRRALALAGDREGVAAVEFAMVAMPFLILLAAIMETALGFFAAQNLDNAVADAARQIYTGQFQAARASDPTPPTGTTSQQVATQKFKDAICTGRVTLFDCSKIKVDVLAPADSASFTPPSPVDAGTKAWRTDFGTAYQSPGPSQIVIVQAAVEYPVFFGFMNPNILSNGARVLQSTVAFKTEPFQ</sequence>
<dbReference type="EMBL" id="BPQH01000002">
    <property type="protein sequence ID" value="GJD47990.1"/>
    <property type="molecule type" value="Genomic_DNA"/>
</dbReference>
<keyword evidence="5" id="KW-1185">Reference proteome</keyword>
<proteinExistence type="predicted"/>